<name>A0ABN8ZS91_RANTA</name>
<proteinExistence type="predicted"/>
<evidence type="ECO:0000313" key="1">
    <source>
        <dbReference type="EMBL" id="CAI9176300.1"/>
    </source>
</evidence>
<evidence type="ECO:0000313" key="2">
    <source>
        <dbReference type="Proteomes" id="UP001176941"/>
    </source>
</evidence>
<sequence length="104" mass="11695">MLNVPASVCFSQNISSPDVSKAKSALGSKMDPRELLLKPEVDQDFCTVDLEQHGGWECRPSCTVGNPVLLYSRPYVSYGSYLWIQPTTDCVVVWYMLIKKIIHV</sequence>
<protein>
    <submittedName>
        <fullName evidence="1">Uncharacterized protein</fullName>
    </submittedName>
</protein>
<organism evidence="1 2">
    <name type="scientific">Rangifer tarandus platyrhynchus</name>
    <name type="common">Svalbard reindeer</name>
    <dbReference type="NCBI Taxonomy" id="3082113"/>
    <lineage>
        <taxon>Eukaryota</taxon>
        <taxon>Metazoa</taxon>
        <taxon>Chordata</taxon>
        <taxon>Craniata</taxon>
        <taxon>Vertebrata</taxon>
        <taxon>Euteleostomi</taxon>
        <taxon>Mammalia</taxon>
        <taxon>Eutheria</taxon>
        <taxon>Laurasiatheria</taxon>
        <taxon>Artiodactyla</taxon>
        <taxon>Ruminantia</taxon>
        <taxon>Pecora</taxon>
        <taxon>Cervidae</taxon>
        <taxon>Odocoileinae</taxon>
        <taxon>Rangifer</taxon>
    </lineage>
</organism>
<reference evidence="1" key="1">
    <citation type="submission" date="2023-04" db="EMBL/GenBank/DDBJ databases">
        <authorList>
            <consortium name="ELIXIR-Norway"/>
        </authorList>
    </citation>
    <scope>NUCLEOTIDE SEQUENCE [LARGE SCALE GENOMIC DNA]</scope>
</reference>
<keyword evidence="2" id="KW-1185">Reference proteome</keyword>
<dbReference type="EMBL" id="OX459942">
    <property type="protein sequence ID" value="CAI9176300.1"/>
    <property type="molecule type" value="Genomic_DNA"/>
</dbReference>
<gene>
    <name evidence="1" type="ORF">MRATA1EN1_LOCUS25262</name>
</gene>
<dbReference type="Proteomes" id="UP001176941">
    <property type="component" value="Chromosome 6"/>
</dbReference>
<accession>A0ABN8ZS91</accession>